<dbReference type="Gene3D" id="1.20.1250.20">
    <property type="entry name" value="MFS general substrate transporter like domains"/>
    <property type="match status" value="2"/>
</dbReference>
<evidence type="ECO:0000256" key="3">
    <source>
        <dbReference type="ARBA" id="ARBA00022448"/>
    </source>
</evidence>
<feature type="transmembrane region" description="Helical" evidence="8">
    <location>
        <begin position="392"/>
        <end position="413"/>
    </location>
</feature>
<evidence type="ECO:0000259" key="9">
    <source>
        <dbReference type="PROSITE" id="PS50850"/>
    </source>
</evidence>
<evidence type="ECO:0000256" key="2">
    <source>
        <dbReference type="ARBA" id="ARBA00006727"/>
    </source>
</evidence>
<dbReference type="EMBL" id="AZHA01000030">
    <property type="protein sequence ID" value="OAA37497.1"/>
    <property type="molecule type" value="Genomic_DNA"/>
</dbReference>
<evidence type="ECO:0000256" key="7">
    <source>
        <dbReference type="SAM" id="MobiDB-lite"/>
    </source>
</evidence>
<feature type="transmembrane region" description="Helical" evidence="8">
    <location>
        <begin position="325"/>
        <end position="347"/>
    </location>
</feature>
<evidence type="ECO:0000313" key="10">
    <source>
        <dbReference type="EMBL" id="OAA37497.1"/>
    </source>
</evidence>
<feature type="transmembrane region" description="Helical" evidence="8">
    <location>
        <begin position="299"/>
        <end position="318"/>
    </location>
</feature>
<feature type="transmembrane region" description="Helical" evidence="8">
    <location>
        <begin position="131"/>
        <end position="150"/>
    </location>
</feature>
<name>A0A166Z2X5_9HYPO</name>
<feature type="domain" description="Major facilitator superfamily (MFS) profile" evidence="9">
    <location>
        <begin position="60"/>
        <end position="446"/>
    </location>
</feature>
<gene>
    <name evidence="10" type="ORF">BBO_07527</name>
</gene>
<evidence type="ECO:0000256" key="4">
    <source>
        <dbReference type="ARBA" id="ARBA00022692"/>
    </source>
</evidence>
<feature type="transmembrane region" description="Helical" evidence="8">
    <location>
        <begin position="265"/>
        <end position="287"/>
    </location>
</feature>
<dbReference type="SUPFAM" id="SSF103473">
    <property type="entry name" value="MFS general substrate transporter"/>
    <property type="match status" value="1"/>
</dbReference>
<keyword evidence="5 8" id="KW-1133">Transmembrane helix</keyword>
<feature type="transmembrane region" description="Helical" evidence="8">
    <location>
        <begin position="58"/>
        <end position="85"/>
    </location>
</feature>
<feature type="region of interest" description="Disordered" evidence="7">
    <location>
        <begin position="1"/>
        <end position="38"/>
    </location>
</feature>
<keyword evidence="3" id="KW-0813">Transport</keyword>
<dbReference type="InterPro" id="IPR020846">
    <property type="entry name" value="MFS_dom"/>
</dbReference>
<evidence type="ECO:0000313" key="11">
    <source>
        <dbReference type="Proteomes" id="UP000076863"/>
    </source>
</evidence>
<keyword evidence="4 8" id="KW-0812">Transmembrane</keyword>
<dbReference type="PANTHER" id="PTHR11360:SF224">
    <property type="entry name" value="MAJOR FACILITATOR SUPERFAMILY (MFS) PROFILE DOMAIN-CONTAINING PROTEIN-RELATED"/>
    <property type="match status" value="1"/>
</dbReference>
<comment type="subcellular location">
    <subcellularLocation>
        <location evidence="1">Membrane</location>
        <topology evidence="1">Multi-pass membrane protein</topology>
    </subcellularLocation>
</comment>
<dbReference type="GO" id="GO:0016020">
    <property type="term" value="C:membrane"/>
    <property type="evidence" value="ECO:0007669"/>
    <property type="project" value="UniProtKB-SubCell"/>
</dbReference>
<dbReference type="AlphaFoldDB" id="A0A166Z2X5"/>
<evidence type="ECO:0000256" key="6">
    <source>
        <dbReference type="ARBA" id="ARBA00023136"/>
    </source>
</evidence>
<reference evidence="10 11" key="1">
    <citation type="journal article" date="2016" name="Genome Biol. Evol.">
        <title>Divergent and convergent evolution of fungal pathogenicity.</title>
        <authorList>
            <person name="Shang Y."/>
            <person name="Xiao G."/>
            <person name="Zheng P."/>
            <person name="Cen K."/>
            <person name="Zhan S."/>
            <person name="Wang C."/>
        </authorList>
    </citation>
    <scope>NUCLEOTIDE SEQUENCE [LARGE SCALE GENOMIC DNA]</scope>
    <source>
        <strain evidence="10 11">RCEF 3172</strain>
    </source>
</reference>
<dbReference type="Proteomes" id="UP000076863">
    <property type="component" value="Unassembled WGS sequence"/>
</dbReference>
<feature type="compositionally biased region" description="Low complexity" evidence="7">
    <location>
        <begin position="10"/>
        <end position="24"/>
    </location>
</feature>
<dbReference type="CDD" id="cd17352">
    <property type="entry name" value="MFS_MCT_SLC16"/>
    <property type="match status" value="1"/>
</dbReference>
<protein>
    <submittedName>
        <fullName evidence="10">Monocarboxylate permease-like protein</fullName>
    </submittedName>
</protein>
<keyword evidence="6 8" id="KW-0472">Membrane</keyword>
<evidence type="ECO:0000256" key="5">
    <source>
        <dbReference type="ARBA" id="ARBA00022989"/>
    </source>
</evidence>
<feature type="transmembrane region" description="Helical" evidence="8">
    <location>
        <begin position="220"/>
        <end position="240"/>
    </location>
</feature>
<feature type="transmembrane region" description="Helical" evidence="8">
    <location>
        <begin position="188"/>
        <end position="208"/>
    </location>
</feature>
<dbReference type="Pfam" id="PF07690">
    <property type="entry name" value="MFS_1"/>
    <property type="match status" value="1"/>
</dbReference>
<proteinExistence type="inferred from homology"/>
<dbReference type="GO" id="GO:0022857">
    <property type="term" value="F:transmembrane transporter activity"/>
    <property type="evidence" value="ECO:0007669"/>
    <property type="project" value="InterPro"/>
</dbReference>
<dbReference type="InterPro" id="IPR050327">
    <property type="entry name" value="Proton-linked_MCT"/>
</dbReference>
<organism evidence="10 11">
    <name type="scientific">Beauveria brongniartii RCEF 3172</name>
    <dbReference type="NCBI Taxonomy" id="1081107"/>
    <lineage>
        <taxon>Eukaryota</taxon>
        <taxon>Fungi</taxon>
        <taxon>Dikarya</taxon>
        <taxon>Ascomycota</taxon>
        <taxon>Pezizomycotina</taxon>
        <taxon>Sordariomycetes</taxon>
        <taxon>Hypocreomycetidae</taxon>
        <taxon>Hypocreales</taxon>
        <taxon>Cordycipitaceae</taxon>
        <taxon>Beauveria</taxon>
        <taxon>Beauveria brongniartii</taxon>
    </lineage>
</organism>
<dbReference type="PANTHER" id="PTHR11360">
    <property type="entry name" value="MONOCARBOXYLATE TRANSPORTER"/>
    <property type="match status" value="1"/>
</dbReference>
<dbReference type="InterPro" id="IPR011701">
    <property type="entry name" value="MFS"/>
</dbReference>
<sequence length="454" mass="48458">MEQQPEREAANAASTSSSSSNEGATVEDGPPQLGDQDKTRSEYIVPDINSFGPPPDGGTVACLAVLGGFCTVFASFGWINCIGIFQDYYKSNLLKGYSPGTVAWIPSTESFMLFFGGPLVGKLTDELGPRIPILIGSFLHIFGLMMTSISTQYYQIFLAQSVCSALGCSFLFYASIAAIGTWFNRHRALAFGIITAGSSTGGVVLPIMVNHLVDQIGFGWAMRCTAFLMLGILVVGNLTIKSRLPPLKRKFNINDFLSPFSDRPFLFLSIGGFIIYLGGFLPFNFIITQAKAEGMSPQLAMYMVSIVNAASTFGRILPAHFGDRYGVFNVMIIFASLSAVFTLAVWLPARSNVALIAFAVLYGFTSGCTLSIIPAMVASISPDISKMGSRNGSLYACAAVGVLFGNPIAGAIVNRQNGPYTGLILFCGVTLLVGTAFVVLARHALVGFKILAKV</sequence>
<comment type="similarity">
    <text evidence="2">Belongs to the major facilitator superfamily. Monocarboxylate porter (TC 2.A.1.13) family.</text>
</comment>
<feature type="transmembrane region" description="Helical" evidence="8">
    <location>
        <begin position="353"/>
        <end position="380"/>
    </location>
</feature>
<dbReference type="InterPro" id="IPR036259">
    <property type="entry name" value="MFS_trans_sf"/>
</dbReference>
<dbReference type="PROSITE" id="PS50850">
    <property type="entry name" value="MFS"/>
    <property type="match status" value="1"/>
</dbReference>
<feature type="transmembrane region" description="Helical" evidence="8">
    <location>
        <begin position="419"/>
        <end position="441"/>
    </location>
</feature>
<feature type="transmembrane region" description="Helical" evidence="8">
    <location>
        <begin position="156"/>
        <end position="176"/>
    </location>
</feature>
<evidence type="ECO:0000256" key="8">
    <source>
        <dbReference type="SAM" id="Phobius"/>
    </source>
</evidence>
<keyword evidence="11" id="KW-1185">Reference proteome</keyword>
<accession>A0A166Z2X5</accession>
<dbReference type="OrthoDB" id="5667at2759"/>
<comment type="caution">
    <text evidence="10">The sequence shown here is derived from an EMBL/GenBank/DDBJ whole genome shotgun (WGS) entry which is preliminary data.</text>
</comment>
<evidence type="ECO:0000256" key="1">
    <source>
        <dbReference type="ARBA" id="ARBA00004141"/>
    </source>
</evidence>